<dbReference type="Pfam" id="PF02771">
    <property type="entry name" value="Acyl-CoA_dh_N"/>
    <property type="match status" value="1"/>
</dbReference>
<gene>
    <name evidence="8" type="ORF">SAMN05660874_02219</name>
</gene>
<evidence type="ECO:0000313" key="8">
    <source>
        <dbReference type="EMBL" id="SFS64158.1"/>
    </source>
</evidence>
<dbReference type="InterPro" id="IPR009100">
    <property type="entry name" value="AcylCoA_DH/oxidase_NM_dom_sf"/>
</dbReference>
<protein>
    <recommendedName>
        <fullName evidence="10">Acyl-CoA dehydrogenase</fullName>
    </recommendedName>
</protein>
<evidence type="ECO:0000256" key="4">
    <source>
        <dbReference type="ARBA" id="ARBA00022827"/>
    </source>
</evidence>
<dbReference type="AlphaFoldDB" id="A0A1I6RI79"/>
<dbReference type="InterPro" id="IPR037069">
    <property type="entry name" value="AcylCoA_DH/ox_N_sf"/>
</dbReference>
<name>A0A1I6RI79_9PSEU</name>
<evidence type="ECO:0000256" key="3">
    <source>
        <dbReference type="ARBA" id="ARBA00022630"/>
    </source>
</evidence>
<evidence type="ECO:0000313" key="9">
    <source>
        <dbReference type="Proteomes" id="UP000198852"/>
    </source>
</evidence>
<feature type="domain" description="Acyl-CoA dehydrogenase/oxidase N-terminal" evidence="7">
    <location>
        <begin position="7"/>
        <end position="85"/>
    </location>
</feature>
<comment type="similarity">
    <text evidence="2">Belongs to the acyl-CoA dehydrogenase family.</text>
</comment>
<dbReference type="PANTHER" id="PTHR43884:SF20">
    <property type="entry name" value="ACYL-COA DEHYDROGENASE FADE28"/>
    <property type="match status" value="1"/>
</dbReference>
<feature type="domain" description="Acyl-CoA dehydrogenase/oxidase C-terminal" evidence="6">
    <location>
        <begin position="175"/>
        <end position="313"/>
    </location>
</feature>
<dbReference type="Proteomes" id="UP000198852">
    <property type="component" value="Unassembled WGS sequence"/>
</dbReference>
<proteinExistence type="inferred from homology"/>
<dbReference type="OrthoDB" id="8677713at2"/>
<organism evidence="8 9">
    <name type="scientific">Saccharopolyspora flava</name>
    <dbReference type="NCBI Taxonomy" id="95161"/>
    <lineage>
        <taxon>Bacteria</taxon>
        <taxon>Bacillati</taxon>
        <taxon>Actinomycetota</taxon>
        <taxon>Actinomycetes</taxon>
        <taxon>Pseudonocardiales</taxon>
        <taxon>Pseudonocardiaceae</taxon>
        <taxon>Saccharopolyspora</taxon>
    </lineage>
</organism>
<accession>A0A1I6RI79</accession>
<dbReference type="Gene3D" id="1.20.140.10">
    <property type="entry name" value="Butyryl-CoA Dehydrogenase, subunit A, domain 3"/>
    <property type="match status" value="1"/>
</dbReference>
<dbReference type="SUPFAM" id="SSF56645">
    <property type="entry name" value="Acyl-CoA dehydrogenase NM domain-like"/>
    <property type="match status" value="1"/>
</dbReference>
<dbReference type="GO" id="GO:0050660">
    <property type="term" value="F:flavin adenine dinucleotide binding"/>
    <property type="evidence" value="ECO:0007669"/>
    <property type="project" value="InterPro"/>
</dbReference>
<dbReference type="SUPFAM" id="SSF47203">
    <property type="entry name" value="Acyl-CoA dehydrogenase C-terminal domain-like"/>
    <property type="match status" value="1"/>
</dbReference>
<keyword evidence="4" id="KW-0274">FAD</keyword>
<dbReference type="InterPro" id="IPR036250">
    <property type="entry name" value="AcylCo_DH-like_C"/>
</dbReference>
<dbReference type="GO" id="GO:0003995">
    <property type="term" value="F:acyl-CoA dehydrogenase activity"/>
    <property type="evidence" value="ECO:0007669"/>
    <property type="project" value="TreeGrafter"/>
</dbReference>
<evidence type="ECO:0000259" key="7">
    <source>
        <dbReference type="Pfam" id="PF02771"/>
    </source>
</evidence>
<dbReference type="Pfam" id="PF00441">
    <property type="entry name" value="Acyl-CoA_dh_1"/>
    <property type="match status" value="1"/>
</dbReference>
<sequence length="324" mass="34410">MRFVLEPEQQDMADTLRSVFTTADVPGIARAWADGDAEGWRKLWQSLAELGVTGVTLPEERGGLGLGPVELTLCLQECGYAGLPGPVIESLALLPALVPDLAADAAVRTAVVAPHVPWALDADLADEVYACGPGSTRKLSGISVRRRESFDPARRLFEVSSTGGEEVAGADFERAFDLAVLGCAAYLLGLGHRMLDLATEHVTQRQQFGKPVGEFQAVKHHLANALLKLEFARPLIRGAALSAGGPHGGRDASAAKLAAADAAHLTARTALQVHGAIGYTAEHDLHRHLTKTAALRQSWGTPTWHRRRIATSLATDPKTPVGTP</sequence>
<dbReference type="InterPro" id="IPR013786">
    <property type="entry name" value="AcylCoA_DH/ox_N"/>
</dbReference>
<reference evidence="9" key="1">
    <citation type="submission" date="2016-10" db="EMBL/GenBank/DDBJ databases">
        <authorList>
            <person name="Varghese N."/>
            <person name="Submissions S."/>
        </authorList>
    </citation>
    <scope>NUCLEOTIDE SEQUENCE [LARGE SCALE GENOMIC DNA]</scope>
    <source>
        <strain evidence="9">DSM 44771</strain>
    </source>
</reference>
<evidence type="ECO:0000256" key="5">
    <source>
        <dbReference type="ARBA" id="ARBA00023002"/>
    </source>
</evidence>
<keyword evidence="5" id="KW-0560">Oxidoreductase</keyword>
<dbReference type="Gene3D" id="1.10.540.10">
    <property type="entry name" value="Acyl-CoA dehydrogenase/oxidase, N-terminal domain"/>
    <property type="match status" value="1"/>
</dbReference>
<dbReference type="RefSeq" id="WP_093415944.1">
    <property type="nucleotide sequence ID" value="NZ_FOZX01000003.1"/>
</dbReference>
<dbReference type="EMBL" id="FOZX01000003">
    <property type="protein sequence ID" value="SFS64158.1"/>
    <property type="molecule type" value="Genomic_DNA"/>
</dbReference>
<dbReference type="PANTHER" id="PTHR43884">
    <property type="entry name" value="ACYL-COA DEHYDROGENASE"/>
    <property type="match status" value="1"/>
</dbReference>
<evidence type="ECO:0000256" key="1">
    <source>
        <dbReference type="ARBA" id="ARBA00001974"/>
    </source>
</evidence>
<dbReference type="InterPro" id="IPR009075">
    <property type="entry name" value="AcylCo_DH/oxidase_C"/>
</dbReference>
<keyword evidence="9" id="KW-1185">Reference proteome</keyword>
<keyword evidence="3" id="KW-0285">Flavoprotein</keyword>
<evidence type="ECO:0000256" key="2">
    <source>
        <dbReference type="ARBA" id="ARBA00009347"/>
    </source>
</evidence>
<evidence type="ECO:0000259" key="6">
    <source>
        <dbReference type="Pfam" id="PF00441"/>
    </source>
</evidence>
<dbReference type="STRING" id="95161.SAMN05660874_02219"/>
<comment type="cofactor">
    <cofactor evidence="1">
        <name>FAD</name>
        <dbReference type="ChEBI" id="CHEBI:57692"/>
    </cofactor>
</comment>
<evidence type="ECO:0008006" key="10">
    <source>
        <dbReference type="Google" id="ProtNLM"/>
    </source>
</evidence>